<gene>
    <name evidence="6" type="ORF">JQS30_07800</name>
</gene>
<protein>
    <recommendedName>
        <fullName evidence="8">Siderophore synthetase component</fullName>
    </recommendedName>
</protein>
<feature type="region of interest" description="Disordered" evidence="3">
    <location>
        <begin position="1"/>
        <end position="20"/>
    </location>
</feature>
<feature type="region of interest" description="Disordered" evidence="3">
    <location>
        <begin position="137"/>
        <end position="163"/>
    </location>
</feature>
<proteinExistence type="inferred from homology"/>
<feature type="domain" description="Aerobactin siderophore biosynthesis IucA/IucC-like C-terminal" evidence="5">
    <location>
        <begin position="306"/>
        <end position="448"/>
    </location>
</feature>
<dbReference type="Gene3D" id="1.10.510.40">
    <property type="match status" value="1"/>
</dbReference>
<feature type="domain" description="Aerobactin siderophore biosynthesis IucA/IucC N-terminal" evidence="4">
    <location>
        <begin position="104"/>
        <end position="142"/>
    </location>
</feature>
<reference evidence="6" key="1">
    <citation type="submission" date="2021-02" db="EMBL/GenBank/DDBJ databases">
        <title>Natronoglycomyces albus gen. nov., sp. nov, a haloalkaliphilic actinobacterium from a soda solonchak soil.</title>
        <authorList>
            <person name="Sorokin D.Y."/>
            <person name="Khijniak T.V."/>
            <person name="Zakharycheva A.P."/>
            <person name="Boueva O.V."/>
            <person name="Ariskina E.V."/>
            <person name="Hahnke R.L."/>
            <person name="Bunk B."/>
            <person name="Sproer C."/>
            <person name="Schumann P."/>
            <person name="Evtushenko L.I."/>
            <person name="Kublanov I.V."/>
        </authorList>
    </citation>
    <scope>NUCLEOTIDE SEQUENCE</scope>
    <source>
        <strain evidence="6">DSM 106290</strain>
    </source>
</reference>
<dbReference type="RefSeq" id="WP_281398788.1">
    <property type="nucleotide sequence ID" value="NZ_CP070496.1"/>
</dbReference>
<comment type="similarity">
    <text evidence="2">Belongs to the IucA/IucC family.</text>
</comment>
<evidence type="ECO:0000259" key="4">
    <source>
        <dbReference type="Pfam" id="PF04183"/>
    </source>
</evidence>
<dbReference type="InterPro" id="IPR022770">
    <property type="entry name" value="IucA/IucC-like_C"/>
</dbReference>
<evidence type="ECO:0000313" key="7">
    <source>
        <dbReference type="Proteomes" id="UP000662939"/>
    </source>
</evidence>
<organism evidence="6 7">
    <name type="scientific">Natronoglycomyces albus</name>
    <dbReference type="NCBI Taxonomy" id="2811108"/>
    <lineage>
        <taxon>Bacteria</taxon>
        <taxon>Bacillati</taxon>
        <taxon>Actinomycetota</taxon>
        <taxon>Actinomycetes</taxon>
        <taxon>Glycomycetales</taxon>
        <taxon>Glycomycetaceae</taxon>
        <taxon>Natronoglycomyces</taxon>
    </lineage>
</organism>
<evidence type="ECO:0008006" key="8">
    <source>
        <dbReference type="Google" id="ProtNLM"/>
    </source>
</evidence>
<evidence type="ECO:0000256" key="1">
    <source>
        <dbReference type="ARBA" id="ARBA00004924"/>
    </source>
</evidence>
<evidence type="ECO:0000256" key="3">
    <source>
        <dbReference type="SAM" id="MobiDB-lite"/>
    </source>
</evidence>
<dbReference type="Pfam" id="PF04183">
    <property type="entry name" value="IucA_IucC"/>
    <property type="match status" value="2"/>
</dbReference>
<name>A0A895XM84_9ACTN</name>
<feature type="compositionally biased region" description="Polar residues" evidence="3">
    <location>
        <begin position="1"/>
        <end position="12"/>
    </location>
</feature>
<dbReference type="KEGG" id="nav:JQS30_07800"/>
<sequence>METNAHQNTTITPHHHQQARTAICQRLHHAAKHEPLPGTNTGTETNPTHLATHLAGNSPHAHRFTQEITHATHGYALALTAATTHPTNILTAAHQHHPDPSVLFEQLILTGHPTHPLARHRHPLTDTQTRTYAPEHQPTINLPHHQPPTGTTTAGTHPPTSLPVHPWQANRYQTQLGDPTHHLPNTAPLANLRTLSTGTHHIKLAIDIQMTSAIRGVSPNATTCGPHLTTHLTDPLADHGITLQGESSITTNHPQPGALSAITRPAPHTLHPGTTPTPIAALAEKCPTTGRPIAAALIEQSQHSVEQWWAQLCELYTRPLTFLGTTGVALEAHGQNTIITLTGPNPTGIIYRDLGGIAIPADLAPELPGTLHEAHAPARTRKLLAAYHTTLNQLVDALSHWYTHIDPHMWWTHLAEAAHAATRDYPEIAKATLSKPWPLKATTAMRLSHQPTAEIWAYTTNPLTKRTTTP</sequence>
<dbReference type="Proteomes" id="UP000662939">
    <property type="component" value="Chromosome"/>
</dbReference>
<feature type="domain" description="Aerobactin siderophore biosynthesis IucA/IucC N-terminal" evidence="4">
    <location>
        <begin position="162"/>
        <end position="283"/>
    </location>
</feature>
<dbReference type="PANTHER" id="PTHR34384">
    <property type="entry name" value="L-2,3-DIAMINOPROPANOATE--CITRATE LIGASE"/>
    <property type="match status" value="1"/>
</dbReference>
<dbReference type="GO" id="GO:0019290">
    <property type="term" value="P:siderophore biosynthetic process"/>
    <property type="evidence" value="ECO:0007669"/>
    <property type="project" value="InterPro"/>
</dbReference>
<evidence type="ECO:0000259" key="5">
    <source>
        <dbReference type="Pfam" id="PF06276"/>
    </source>
</evidence>
<evidence type="ECO:0000313" key="6">
    <source>
        <dbReference type="EMBL" id="QSB06781.1"/>
    </source>
</evidence>
<dbReference type="GO" id="GO:0016881">
    <property type="term" value="F:acid-amino acid ligase activity"/>
    <property type="evidence" value="ECO:0007669"/>
    <property type="project" value="UniProtKB-ARBA"/>
</dbReference>
<evidence type="ECO:0000256" key="2">
    <source>
        <dbReference type="ARBA" id="ARBA00007832"/>
    </source>
</evidence>
<feature type="compositionally biased region" description="Low complexity" evidence="3">
    <location>
        <begin position="143"/>
        <end position="159"/>
    </location>
</feature>
<dbReference type="InterPro" id="IPR007310">
    <property type="entry name" value="Aerobactin_biosyn_IucA/IucC_N"/>
</dbReference>
<dbReference type="InterPro" id="IPR037455">
    <property type="entry name" value="LucA/IucC-like"/>
</dbReference>
<dbReference type="PANTHER" id="PTHR34384:SF5">
    <property type="entry name" value="L-2,3-DIAMINOPROPANOATE--CITRATE LIGASE"/>
    <property type="match status" value="1"/>
</dbReference>
<comment type="pathway">
    <text evidence="1">Siderophore biosynthesis.</text>
</comment>
<dbReference type="EMBL" id="CP070496">
    <property type="protein sequence ID" value="QSB06781.1"/>
    <property type="molecule type" value="Genomic_DNA"/>
</dbReference>
<keyword evidence="7" id="KW-1185">Reference proteome</keyword>
<dbReference type="AlphaFoldDB" id="A0A895XM84"/>
<accession>A0A895XM84</accession>
<dbReference type="Pfam" id="PF06276">
    <property type="entry name" value="FhuF"/>
    <property type="match status" value="1"/>
</dbReference>